<dbReference type="GO" id="GO:0020037">
    <property type="term" value="F:heme binding"/>
    <property type="evidence" value="ECO:0007669"/>
    <property type="project" value="InterPro"/>
</dbReference>
<keyword evidence="2 4" id="KW-0479">Metal-binding</keyword>
<keyword evidence="3 4" id="KW-0408">Iron</keyword>
<sequence length="1057" mass="116735">MRPALMPSIESFRCSAGRPFPRHGNTQRFHFPALVVGMLMTIAVTTAGADDFPTPINNDRDGDAPVMSAEQAASTMQLPDGFSARVFAAEPDVQNPIDMAWDARGRLWVAENYTYSDRSERFNRSLRDRVLFFVDQDGDGRSDQRHVFTDDVQMLTSVEVGLGGVWLMCPPQLLFIPDANGDGVADGPAEVILDGFEVAKQNYHNFANGLRFGPDGWLYGRCGGSCPGRIGTPGTPDEQRVALEGGIWRYHPTTSAVEVINAGTTNPWGHDWNEAGDLFFTNTVIGHLWHGIAGAHFRRPFTLDPNRHTYQLIDFHADHWHFDTGGTWQASRDGAANDFGGGHAHCGAMIYRGGKWPNIYDGKLFTLNLHGRRANVERLERIGGGYVARHEPDFMIASDPWFRGMEMSYGPDGDVYVLDWSDTGECHEHTGVHRTSGRIYQIRYDGDDSSATPNALAGSPHDLRAKSVESLVALHTSNNAWFVRQARLVLQSRQVAGTLTADDIRKIRATCRIAADSKLQARLSRTLWALRSLNDADLERLLKHSDETMRAIGVRAIADSWPIDDVMGPWHASLKESDEAFSGASTWLDRLIELAETEDSALVRLSLASTLQRLPVSLRTKLASPLTRRIQDEGDHNIPLLIWYGLMPVAEQSPDQLASLCVDSRLSTIRRNVTRRLAEDVATSPEPLTQILRGIAASDDADAMADVISGLSAAVRGVRRVDRPLGWDTFAASAKQNGLSRQIQNLDVVFGNGQALEAITDLALDGSADPAQRLSAVQTLIDSRPDNLFEVCQKLLRDPRTNVVAAKGLSTFDNPEVARMILAQYNRFRAPRRPEVVSLLVSRVSFADQLIDALESNKIPRADVTASQVRQIHSLADASLSNRIDRVWGKVRVSPIEKRRQIEALKSDFATGVLKTADARRGRFLFEKNCGTCHRLYGSGGDVGPDLTGANRSNWDYILENVIDPSAVVDKDFRMTVVLLADGRVVNGLVLDENDRTWTIQTATDKITVAADEIEEAQKTEKSAMPDGLIDAMSDQDRHDLFAYLTGPTQVPLPEQP</sequence>
<proteinExistence type="predicted"/>
<evidence type="ECO:0000313" key="6">
    <source>
        <dbReference type="EMBL" id="TWT72241.1"/>
    </source>
</evidence>
<evidence type="ECO:0000256" key="2">
    <source>
        <dbReference type="ARBA" id="ARBA00022723"/>
    </source>
</evidence>
<evidence type="ECO:0000256" key="1">
    <source>
        <dbReference type="ARBA" id="ARBA00022617"/>
    </source>
</evidence>
<gene>
    <name evidence="6" type="ORF">Pan14r_45590</name>
</gene>
<keyword evidence="1 4" id="KW-0349">Heme</keyword>
<dbReference type="Proteomes" id="UP000317238">
    <property type="component" value="Unassembled WGS sequence"/>
</dbReference>
<dbReference type="InterPro" id="IPR055557">
    <property type="entry name" value="DUF7133"/>
</dbReference>
<evidence type="ECO:0000256" key="4">
    <source>
        <dbReference type="PROSITE-ProRule" id="PRU00433"/>
    </source>
</evidence>
<dbReference type="InterPro" id="IPR013427">
    <property type="entry name" value="Haem-bd_dom_put"/>
</dbReference>
<accession>A0A5C5YCR2</accession>
<reference evidence="6 7" key="1">
    <citation type="submission" date="2019-02" db="EMBL/GenBank/DDBJ databases">
        <title>Deep-cultivation of Planctomycetes and their phenomic and genomic characterization uncovers novel biology.</title>
        <authorList>
            <person name="Wiegand S."/>
            <person name="Jogler M."/>
            <person name="Boedeker C."/>
            <person name="Pinto D."/>
            <person name="Vollmers J."/>
            <person name="Rivas-Marin E."/>
            <person name="Kohn T."/>
            <person name="Peeters S.H."/>
            <person name="Heuer A."/>
            <person name="Rast P."/>
            <person name="Oberbeckmann S."/>
            <person name="Bunk B."/>
            <person name="Jeske O."/>
            <person name="Meyerdierks A."/>
            <person name="Storesund J.E."/>
            <person name="Kallscheuer N."/>
            <person name="Luecker S."/>
            <person name="Lage O.M."/>
            <person name="Pohl T."/>
            <person name="Merkel B.J."/>
            <person name="Hornburger P."/>
            <person name="Mueller R.-W."/>
            <person name="Bruemmer F."/>
            <person name="Labrenz M."/>
            <person name="Spormann A.M."/>
            <person name="Op Den Camp H."/>
            <person name="Overmann J."/>
            <person name="Amann R."/>
            <person name="Jetten M.S.M."/>
            <person name="Mascher T."/>
            <person name="Medema M.H."/>
            <person name="Devos D.P."/>
            <person name="Kaster A.-K."/>
            <person name="Ovreas L."/>
            <person name="Rohde M."/>
            <person name="Galperin M.Y."/>
            <person name="Jogler C."/>
        </authorList>
    </citation>
    <scope>NUCLEOTIDE SEQUENCE [LARGE SCALE GENOMIC DNA]</scope>
    <source>
        <strain evidence="6 7">Pan14r</strain>
    </source>
</reference>
<protein>
    <submittedName>
        <fullName evidence="6">Cytochrome c</fullName>
    </submittedName>
</protein>
<dbReference type="Gene3D" id="2.120.10.30">
    <property type="entry name" value="TolB, C-terminal domain"/>
    <property type="match status" value="1"/>
</dbReference>
<dbReference type="InterPro" id="IPR036909">
    <property type="entry name" value="Cyt_c-like_dom_sf"/>
</dbReference>
<dbReference type="AlphaFoldDB" id="A0A5C5YCR2"/>
<dbReference type="PANTHER" id="PTHR33546:SF1">
    <property type="entry name" value="LARGE, MULTIFUNCTIONAL SECRETED PROTEIN"/>
    <property type="match status" value="1"/>
</dbReference>
<keyword evidence="7" id="KW-1185">Reference proteome</keyword>
<name>A0A5C5YCR2_9PLAN</name>
<feature type="domain" description="Cytochrome c" evidence="5">
    <location>
        <begin position="917"/>
        <end position="1049"/>
    </location>
</feature>
<dbReference type="InterPro" id="IPR013428">
    <property type="entry name" value="Membrane-bound_put_N"/>
</dbReference>
<dbReference type="InterPro" id="IPR009056">
    <property type="entry name" value="Cyt_c-like_dom"/>
</dbReference>
<dbReference type="SUPFAM" id="SSF46626">
    <property type="entry name" value="Cytochrome c"/>
    <property type="match status" value="1"/>
</dbReference>
<dbReference type="InterPro" id="IPR011042">
    <property type="entry name" value="6-blade_b-propeller_TolB-like"/>
</dbReference>
<dbReference type="EMBL" id="SJPL01000001">
    <property type="protein sequence ID" value="TWT72241.1"/>
    <property type="molecule type" value="Genomic_DNA"/>
</dbReference>
<dbReference type="NCBIfam" id="TIGR02604">
    <property type="entry name" value="Piru_Ver_Nterm"/>
    <property type="match status" value="1"/>
</dbReference>
<dbReference type="Pfam" id="PF23500">
    <property type="entry name" value="DUF7133"/>
    <property type="match status" value="1"/>
</dbReference>
<comment type="caution">
    <text evidence="6">The sequence shown here is derived from an EMBL/GenBank/DDBJ whole genome shotgun (WGS) entry which is preliminary data.</text>
</comment>
<evidence type="ECO:0000256" key="3">
    <source>
        <dbReference type="ARBA" id="ARBA00023004"/>
    </source>
</evidence>
<evidence type="ECO:0000259" key="5">
    <source>
        <dbReference type="PROSITE" id="PS51007"/>
    </source>
</evidence>
<dbReference type="Gene3D" id="1.10.760.10">
    <property type="entry name" value="Cytochrome c-like domain"/>
    <property type="match status" value="1"/>
</dbReference>
<dbReference type="PROSITE" id="PS51007">
    <property type="entry name" value="CYTC"/>
    <property type="match status" value="1"/>
</dbReference>
<dbReference type="PANTHER" id="PTHR33546">
    <property type="entry name" value="LARGE, MULTIFUNCTIONAL SECRETED PROTEIN-RELATED"/>
    <property type="match status" value="1"/>
</dbReference>
<dbReference type="InterPro" id="IPR011041">
    <property type="entry name" value="Quinoprot_gluc/sorb_DH_b-prop"/>
</dbReference>
<dbReference type="NCBIfam" id="TIGR02603">
    <property type="entry name" value="CxxCH_TIGR02603"/>
    <property type="match status" value="1"/>
</dbReference>
<dbReference type="SUPFAM" id="SSF50952">
    <property type="entry name" value="Soluble quinoprotein glucose dehydrogenase"/>
    <property type="match status" value="1"/>
</dbReference>
<dbReference type="GO" id="GO:0009055">
    <property type="term" value="F:electron transfer activity"/>
    <property type="evidence" value="ECO:0007669"/>
    <property type="project" value="InterPro"/>
</dbReference>
<dbReference type="Pfam" id="PF13442">
    <property type="entry name" value="Cytochrome_CBB3"/>
    <property type="match status" value="1"/>
</dbReference>
<evidence type="ECO:0000313" key="7">
    <source>
        <dbReference type="Proteomes" id="UP000317238"/>
    </source>
</evidence>
<organism evidence="6 7">
    <name type="scientific">Crateriforma conspicua</name>
    <dbReference type="NCBI Taxonomy" id="2527996"/>
    <lineage>
        <taxon>Bacteria</taxon>
        <taxon>Pseudomonadati</taxon>
        <taxon>Planctomycetota</taxon>
        <taxon>Planctomycetia</taxon>
        <taxon>Planctomycetales</taxon>
        <taxon>Planctomycetaceae</taxon>
        <taxon>Crateriforma</taxon>
    </lineage>
</organism>
<dbReference type="GO" id="GO:0046872">
    <property type="term" value="F:metal ion binding"/>
    <property type="evidence" value="ECO:0007669"/>
    <property type="project" value="UniProtKB-KW"/>
</dbReference>